<evidence type="ECO:0000256" key="7">
    <source>
        <dbReference type="ARBA" id="ARBA00048045"/>
    </source>
</evidence>
<evidence type="ECO:0000313" key="10">
    <source>
        <dbReference type="EMBL" id="OCS92296.1"/>
    </source>
</evidence>
<evidence type="ECO:0000259" key="9">
    <source>
        <dbReference type="PROSITE" id="PS51747"/>
    </source>
</evidence>
<dbReference type="SUPFAM" id="SSF53927">
    <property type="entry name" value="Cytidine deaminase-like"/>
    <property type="match status" value="1"/>
</dbReference>
<dbReference type="EC" id="3.5.4.33" evidence="8"/>
<comment type="similarity">
    <text evidence="1">Belongs to the cytidine and deoxycytidylate deaminase family. ADAT2 subfamily.</text>
</comment>
<gene>
    <name evidence="8" type="primary">tadA</name>
    <name evidence="10" type="ORF">A6K76_07365</name>
</gene>
<evidence type="ECO:0000256" key="3">
    <source>
        <dbReference type="ARBA" id="ARBA00022694"/>
    </source>
</evidence>
<dbReference type="InterPro" id="IPR028883">
    <property type="entry name" value="tRNA_aden_deaminase"/>
</dbReference>
<dbReference type="PANTHER" id="PTHR11079:SF202">
    <property type="entry name" value="TRNA-SPECIFIC ADENOSINE DEAMINASE"/>
    <property type="match status" value="1"/>
</dbReference>
<dbReference type="InterPro" id="IPR016192">
    <property type="entry name" value="APOBEC/CMP_deaminase_Zn-bd"/>
</dbReference>
<feature type="domain" description="CMP/dCMP-type deaminase" evidence="9">
    <location>
        <begin position="2"/>
        <end position="111"/>
    </location>
</feature>
<sequence length="171" mass="19361">MNEHQVFMQQALLEAQKAYALGEVPIGAIIVYKGEIIARAHNLRETTQSATTHAELMAIEQACDVIGSWRLEETTLYVTLEPCPMCAGAILQSRVRTVVYGARDMKAGCVDSLYRLLNDSRFNHECDVVEGVLVDECSNILTEFFRELRARKKEEKVARKLREQQEAKKNS</sequence>
<dbReference type="EMBL" id="MATO01000017">
    <property type="protein sequence ID" value="OCS92296.1"/>
    <property type="molecule type" value="Genomic_DNA"/>
</dbReference>
<protein>
    <recommendedName>
        <fullName evidence="8">tRNA-specific adenosine deaminase</fullName>
        <ecNumber evidence="8">3.5.4.33</ecNumber>
    </recommendedName>
</protein>
<reference evidence="10 11" key="1">
    <citation type="submission" date="2016-07" db="EMBL/GenBank/DDBJ databases">
        <title>Caryophanon latum genome sequencing.</title>
        <authorList>
            <person name="Verma A."/>
            <person name="Pal Y."/>
            <person name="Krishnamurthi S."/>
        </authorList>
    </citation>
    <scope>NUCLEOTIDE SEQUENCE [LARGE SCALE GENOMIC DNA]</scope>
    <source>
        <strain evidence="10 11">DSM 14151</strain>
    </source>
</reference>
<evidence type="ECO:0000313" key="11">
    <source>
        <dbReference type="Proteomes" id="UP000093482"/>
    </source>
</evidence>
<comment type="caution">
    <text evidence="10">The sequence shown here is derived from an EMBL/GenBank/DDBJ whole genome shotgun (WGS) entry which is preliminary data.</text>
</comment>
<dbReference type="NCBIfam" id="NF008113">
    <property type="entry name" value="PRK10860.1"/>
    <property type="match status" value="1"/>
</dbReference>
<organism evidence="10 11">
    <name type="scientific">Caryophanon latum</name>
    <dbReference type="NCBI Taxonomy" id="33977"/>
    <lineage>
        <taxon>Bacteria</taxon>
        <taxon>Bacillati</taxon>
        <taxon>Bacillota</taxon>
        <taxon>Bacilli</taxon>
        <taxon>Bacillales</taxon>
        <taxon>Caryophanaceae</taxon>
        <taxon>Caryophanon</taxon>
    </lineage>
</organism>
<dbReference type="HAMAP" id="MF_00972">
    <property type="entry name" value="tRNA_aden_deaminase"/>
    <property type="match status" value="1"/>
</dbReference>
<dbReference type="PROSITE" id="PS51747">
    <property type="entry name" value="CYT_DCMP_DEAMINASES_2"/>
    <property type="match status" value="1"/>
</dbReference>
<feature type="binding site" evidence="8">
    <location>
        <position position="86"/>
    </location>
    <ligand>
        <name>Zn(2+)</name>
        <dbReference type="ChEBI" id="CHEBI:29105"/>
        <note>catalytic</note>
    </ligand>
</feature>
<dbReference type="Gene3D" id="3.40.140.10">
    <property type="entry name" value="Cytidine Deaminase, domain 2"/>
    <property type="match status" value="1"/>
</dbReference>
<name>A0A1C0YYY2_9BACL</name>
<dbReference type="Pfam" id="PF14437">
    <property type="entry name" value="MafB19-deam"/>
    <property type="match status" value="1"/>
</dbReference>
<dbReference type="CDD" id="cd01285">
    <property type="entry name" value="nucleoside_deaminase"/>
    <property type="match status" value="1"/>
</dbReference>
<dbReference type="GO" id="GO:0008270">
    <property type="term" value="F:zinc ion binding"/>
    <property type="evidence" value="ECO:0007669"/>
    <property type="project" value="UniProtKB-UniRule"/>
</dbReference>
<keyword evidence="5 8" id="KW-0378">Hydrolase</keyword>
<comment type="catalytic activity">
    <reaction evidence="7 8">
        <text>adenosine(34) in tRNA + H2O + H(+) = inosine(34) in tRNA + NH4(+)</text>
        <dbReference type="Rhea" id="RHEA:43168"/>
        <dbReference type="Rhea" id="RHEA-COMP:10373"/>
        <dbReference type="Rhea" id="RHEA-COMP:10374"/>
        <dbReference type="ChEBI" id="CHEBI:15377"/>
        <dbReference type="ChEBI" id="CHEBI:15378"/>
        <dbReference type="ChEBI" id="CHEBI:28938"/>
        <dbReference type="ChEBI" id="CHEBI:74411"/>
        <dbReference type="ChEBI" id="CHEBI:82852"/>
        <dbReference type="EC" id="3.5.4.33"/>
    </reaction>
</comment>
<dbReference type="InterPro" id="IPR016193">
    <property type="entry name" value="Cytidine_deaminase-like"/>
</dbReference>
<dbReference type="PROSITE" id="PS00903">
    <property type="entry name" value="CYT_DCMP_DEAMINASES_1"/>
    <property type="match status" value="1"/>
</dbReference>
<dbReference type="RefSeq" id="WP_066462703.1">
    <property type="nucleotide sequence ID" value="NZ_MATO01000017.1"/>
</dbReference>
<evidence type="ECO:0000256" key="6">
    <source>
        <dbReference type="ARBA" id="ARBA00022833"/>
    </source>
</evidence>
<dbReference type="AlphaFoldDB" id="A0A1C0YYY2"/>
<keyword evidence="11" id="KW-1185">Reference proteome</keyword>
<comment type="function">
    <text evidence="8">Catalyzes the deamination of adenosine to inosine at the wobble position 34 of tRNA(Arg2).</text>
</comment>
<evidence type="ECO:0000256" key="1">
    <source>
        <dbReference type="ARBA" id="ARBA00010669"/>
    </source>
</evidence>
<dbReference type="OrthoDB" id="9802676at2"/>
<comment type="cofactor">
    <cofactor evidence="8">
        <name>Zn(2+)</name>
        <dbReference type="ChEBI" id="CHEBI:29105"/>
    </cofactor>
    <text evidence="8">Binds 1 zinc ion per subunit.</text>
</comment>
<feature type="active site" description="Proton donor" evidence="8">
    <location>
        <position position="55"/>
    </location>
</feature>
<dbReference type="GO" id="GO:0002100">
    <property type="term" value="P:tRNA wobble adenosine to inosine editing"/>
    <property type="evidence" value="ECO:0007669"/>
    <property type="project" value="UniProtKB-UniRule"/>
</dbReference>
<dbReference type="PANTHER" id="PTHR11079">
    <property type="entry name" value="CYTOSINE DEAMINASE FAMILY MEMBER"/>
    <property type="match status" value="1"/>
</dbReference>
<evidence type="ECO:0000256" key="5">
    <source>
        <dbReference type="ARBA" id="ARBA00022801"/>
    </source>
</evidence>
<comment type="subunit">
    <text evidence="2 8">Homodimer.</text>
</comment>
<feature type="binding site" evidence="8">
    <location>
        <position position="53"/>
    </location>
    <ligand>
        <name>Zn(2+)</name>
        <dbReference type="ChEBI" id="CHEBI:29105"/>
        <note>catalytic</note>
    </ligand>
</feature>
<dbReference type="InterPro" id="IPR002125">
    <property type="entry name" value="CMP_dCMP_dom"/>
</dbReference>
<evidence type="ECO:0000256" key="4">
    <source>
        <dbReference type="ARBA" id="ARBA00022723"/>
    </source>
</evidence>
<dbReference type="FunFam" id="3.40.140.10:FF:000005">
    <property type="entry name" value="tRNA-specific adenosine deaminase"/>
    <property type="match status" value="1"/>
</dbReference>
<dbReference type="Proteomes" id="UP000093482">
    <property type="component" value="Unassembled WGS sequence"/>
</dbReference>
<keyword evidence="3 8" id="KW-0819">tRNA processing</keyword>
<evidence type="ECO:0000256" key="2">
    <source>
        <dbReference type="ARBA" id="ARBA00011738"/>
    </source>
</evidence>
<evidence type="ECO:0000256" key="8">
    <source>
        <dbReference type="HAMAP-Rule" id="MF_00972"/>
    </source>
</evidence>
<accession>A0A1C0YYY2</accession>
<keyword evidence="6 8" id="KW-0862">Zinc</keyword>
<proteinExistence type="inferred from homology"/>
<keyword evidence="4 8" id="KW-0479">Metal-binding</keyword>
<dbReference type="GO" id="GO:0052717">
    <property type="term" value="F:tRNA-specific adenosine-34 deaminase activity"/>
    <property type="evidence" value="ECO:0007669"/>
    <property type="project" value="UniProtKB-UniRule"/>
</dbReference>
<dbReference type="InterPro" id="IPR058535">
    <property type="entry name" value="MafB19-deam"/>
</dbReference>
<feature type="binding site" evidence="8">
    <location>
        <position position="83"/>
    </location>
    <ligand>
        <name>Zn(2+)</name>
        <dbReference type="ChEBI" id="CHEBI:29105"/>
        <note>catalytic</note>
    </ligand>
</feature>